<accession>A0A9P0QRP0</accession>
<proteinExistence type="predicted"/>
<keyword evidence="1" id="KW-0732">Signal</keyword>
<organism evidence="2 3">
    <name type="scientific">[Candida] railenensis</name>
    <dbReference type="NCBI Taxonomy" id="45579"/>
    <lineage>
        <taxon>Eukaryota</taxon>
        <taxon>Fungi</taxon>
        <taxon>Dikarya</taxon>
        <taxon>Ascomycota</taxon>
        <taxon>Saccharomycotina</taxon>
        <taxon>Pichiomycetes</taxon>
        <taxon>Debaryomycetaceae</taxon>
        <taxon>Kurtzmaniella</taxon>
    </lineage>
</organism>
<dbReference type="EMBL" id="CAKXYY010000012">
    <property type="protein sequence ID" value="CAH2353717.1"/>
    <property type="molecule type" value="Genomic_DNA"/>
</dbReference>
<name>A0A9P0QRP0_9ASCO</name>
<dbReference type="OrthoDB" id="4016272at2759"/>
<gene>
    <name evidence="2" type="ORF">CLIB1423_12S01376</name>
</gene>
<evidence type="ECO:0000313" key="2">
    <source>
        <dbReference type="EMBL" id="CAH2353717.1"/>
    </source>
</evidence>
<comment type="caution">
    <text evidence="2">The sequence shown here is derived from an EMBL/GenBank/DDBJ whole genome shotgun (WGS) entry which is preliminary data.</text>
</comment>
<dbReference type="Proteomes" id="UP000837801">
    <property type="component" value="Unassembled WGS sequence"/>
</dbReference>
<protein>
    <submittedName>
        <fullName evidence="2">Uncharacterized protein</fullName>
    </submittedName>
</protein>
<evidence type="ECO:0000256" key="1">
    <source>
        <dbReference type="SAM" id="SignalP"/>
    </source>
</evidence>
<keyword evidence="3" id="KW-1185">Reference proteome</keyword>
<dbReference type="AlphaFoldDB" id="A0A9P0QRP0"/>
<evidence type="ECO:0000313" key="3">
    <source>
        <dbReference type="Proteomes" id="UP000837801"/>
    </source>
</evidence>
<sequence length="276" mass="31700">MRLKLSIFAFVAGTTFATNIQRVCSPANGRVEPYTGFRVDIQLSFNLKQEFHLYMCKEGRATMDLVIPQSSTVRVDSEEPNIIPWGQEICNNKSSPTICYTLARRRSFKLRTLPIYFPGTVVGGVFEGDTPVLPLVAEDFWSNQWLEIKGLRKSVYHFPILSSPPFEHSKHPGTNRPHLMGTSKLWAKNILRNEKYLINDSDDTRFLFRKGIDTIFEKINILSSLKKLSLMGAWGTEGNRFNPFFKFLLLSKVLSKEVFYGLVNDIDKVYNRLNFN</sequence>
<feature type="signal peptide" evidence="1">
    <location>
        <begin position="1"/>
        <end position="17"/>
    </location>
</feature>
<feature type="chain" id="PRO_5040121536" evidence="1">
    <location>
        <begin position="18"/>
        <end position="276"/>
    </location>
</feature>
<reference evidence="2" key="1">
    <citation type="submission" date="2022-03" db="EMBL/GenBank/DDBJ databases">
        <authorList>
            <person name="Legras J.-L."/>
            <person name="Devillers H."/>
            <person name="Grondin C."/>
        </authorList>
    </citation>
    <scope>NUCLEOTIDE SEQUENCE</scope>
    <source>
        <strain evidence="2">CLIB 1423</strain>
    </source>
</reference>